<feature type="region of interest" description="Disordered" evidence="1">
    <location>
        <begin position="1"/>
        <end position="81"/>
    </location>
</feature>
<name>A0ABR1W8E2_9PEZI</name>
<proteinExistence type="predicted"/>
<feature type="compositionally biased region" description="Acidic residues" evidence="1">
    <location>
        <begin position="52"/>
        <end position="81"/>
    </location>
</feature>
<sequence length="128" mass="14399">MLTHSDRDFDPRGPTGPTAFWKISERSSGHAAKQRDLLYPGGVFTDNPNYDPDYESADDLDAGSEDGSDDDDEEEEEDEVNIEIELLVGVVSRLQMLSLHYKMEHDKASGAMDLKLMAIITNRLYFNV</sequence>
<dbReference type="EMBL" id="JAQQWN010000006">
    <property type="protein sequence ID" value="KAK8079754.1"/>
    <property type="molecule type" value="Genomic_DNA"/>
</dbReference>
<dbReference type="RefSeq" id="XP_066667229.1">
    <property type="nucleotide sequence ID" value="XM_066811887.1"/>
</dbReference>
<reference evidence="2 3" key="1">
    <citation type="submission" date="2023-01" db="EMBL/GenBank/DDBJ databases">
        <title>Analysis of 21 Apiospora genomes using comparative genomics revels a genus with tremendous synthesis potential of carbohydrate active enzymes and secondary metabolites.</title>
        <authorList>
            <person name="Sorensen T."/>
        </authorList>
    </citation>
    <scope>NUCLEOTIDE SEQUENCE [LARGE SCALE GENOMIC DNA]</scope>
    <source>
        <strain evidence="2 3">CBS 114990</strain>
    </source>
</reference>
<organism evidence="2 3">
    <name type="scientific">Apiospora hydei</name>
    <dbReference type="NCBI Taxonomy" id="1337664"/>
    <lineage>
        <taxon>Eukaryota</taxon>
        <taxon>Fungi</taxon>
        <taxon>Dikarya</taxon>
        <taxon>Ascomycota</taxon>
        <taxon>Pezizomycotina</taxon>
        <taxon>Sordariomycetes</taxon>
        <taxon>Xylariomycetidae</taxon>
        <taxon>Amphisphaeriales</taxon>
        <taxon>Apiosporaceae</taxon>
        <taxon>Apiospora</taxon>
    </lineage>
</organism>
<comment type="caution">
    <text evidence="2">The sequence shown here is derived from an EMBL/GenBank/DDBJ whole genome shotgun (WGS) entry which is preliminary data.</text>
</comment>
<keyword evidence="3" id="KW-1185">Reference proteome</keyword>
<gene>
    <name evidence="2" type="ORF">PG997_007572</name>
</gene>
<protein>
    <submittedName>
        <fullName evidence="2">F-box domain-containing protein</fullName>
    </submittedName>
</protein>
<evidence type="ECO:0000313" key="2">
    <source>
        <dbReference type="EMBL" id="KAK8079754.1"/>
    </source>
</evidence>
<accession>A0ABR1W8E2</accession>
<dbReference type="GeneID" id="92044947"/>
<evidence type="ECO:0000313" key="3">
    <source>
        <dbReference type="Proteomes" id="UP001433268"/>
    </source>
</evidence>
<feature type="compositionally biased region" description="Basic and acidic residues" evidence="1">
    <location>
        <begin position="1"/>
        <end position="11"/>
    </location>
</feature>
<feature type="compositionally biased region" description="Basic and acidic residues" evidence="1">
    <location>
        <begin position="23"/>
        <end position="36"/>
    </location>
</feature>
<dbReference type="Proteomes" id="UP001433268">
    <property type="component" value="Unassembled WGS sequence"/>
</dbReference>
<evidence type="ECO:0000256" key="1">
    <source>
        <dbReference type="SAM" id="MobiDB-lite"/>
    </source>
</evidence>